<dbReference type="CDD" id="cd06222">
    <property type="entry name" value="RNase_H_like"/>
    <property type="match status" value="1"/>
</dbReference>
<feature type="domain" description="RNase H type-1" evidence="1">
    <location>
        <begin position="368"/>
        <end position="477"/>
    </location>
</feature>
<protein>
    <submittedName>
        <fullName evidence="3">Uncharacterized protein</fullName>
    </submittedName>
</protein>
<evidence type="ECO:0000259" key="1">
    <source>
        <dbReference type="Pfam" id="PF13456"/>
    </source>
</evidence>
<dbReference type="GO" id="GO:0004523">
    <property type="term" value="F:RNA-DNA hybrid ribonuclease activity"/>
    <property type="evidence" value="ECO:0007669"/>
    <property type="project" value="InterPro"/>
</dbReference>
<organism evidence="3 4">
    <name type="scientific">Linum trigynum</name>
    <dbReference type="NCBI Taxonomy" id="586398"/>
    <lineage>
        <taxon>Eukaryota</taxon>
        <taxon>Viridiplantae</taxon>
        <taxon>Streptophyta</taxon>
        <taxon>Embryophyta</taxon>
        <taxon>Tracheophyta</taxon>
        <taxon>Spermatophyta</taxon>
        <taxon>Magnoliopsida</taxon>
        <taxon>eudicotyledons</taxon>
        <taxon>Gunneridae</taxon>
        <taxon>Pentapetalae</taxon>
        <taxon>rosids</taxon>
        <taxon>fabids</taxon>
        <taxon>Malpighiales</taxon>
        <taxon>Linaceae</taxon>
        <taxon>Linum</taxon>
    </lineage>
</organism>
<accession>A0AAV2GPE2</accession>
<dbReference type="InterPro" id="IPR012337">
    <property type="entry name" value="RNaseH-like_sf"/>
</dbReference>
<reference evidence="3 4" key="1">
    <citation type="submission" date="2024-04" db="EMBL/GenBank/DDBJ databases">
        <authorList>
            <person name="Fracassetti M."/>
        </authorList>
    </citation>
    <scope>NUCLEOTIDE SEQUENCE [LARGE SCALE GENOMIC DNA]</scope>
</reference>
<dbReference type="Gene3D" id="3.30.420.10">
    <property type="entry name" value="Ribonuclease H-like superfamily/Ribonuclease H"/>
    <property type="match status" value="1"/>
</dbReference>
<dbReference type="EMBL" id="OZ034822">
    <property type="protein sequence ID" value="CAL1412671.1"/>
    <property type="molecule type" value="Genomic_DNA"/>
</dbReference>
<dbReference type="Pfam" id="PF13966">
    <property type="entry name" value="zf-RVT"/>
    <property type="match status" value="1"/>
</dbReference>
<dbReference type="SUPFAM" id="SSF53098">
    <property type="entry name" value="Ribonuclease H-like"/>
    <property type="match status" value="1"/>
</dbReference>
<dbReference type="InterPro" id="IPR052929">
    <property type="entry name" value="RNase_H-like_EbsB-rel"/>
</dbReference>
<dbReference type="InterPro" id="IPR026960">
    <property type="entry name" value="RVT-Znf"/>
</dbReference>
<feature type="domain" description="Reverse transcriptase zinc-binding" evidence="2">
    <location>
        <begin position="186"/>
        <end position="253"/>
    </location>
</feature>
<dbReference type="InterPro" id="IPR044730">
    <property type="entry name" value="RNase_H-like_dom_plant"/>
</dbReference>
<dbReference type="PANTHER" id="PTHR47074">
    <property type="entry name" value="BNAC02G40300D PROTEIN"/>
    <property type="match status" value="1"/>
</dbReference>
<gene>
    <name evidence="3" type="ORF">LTRI10_LOCUS51947</name>
</gene>
<keyword evidence="4" id="KW-1185">Reference proteome</keyword>
<dbReference type="InterPro" id="IPR036397">
    <property type="entry name" value="RNaseH_sf"/>
</dbReference>
<dbReference type="InterPro" id="IPR002156">
    <property type="entry name" value="RNaseH_domain"/>
</dbReference>
<evidence type="ECO:0000313" key="4">
    <source>
        <dbReference type="Proteomes" id="UP001497516"/>
    </source>
</evidence>
<dbReference type="GO" id="GO:0003676">
    <property type="term" value="F:nucleic acid binding"/>
    <property type="evidence" value="ECO:0007669"/>
    <property type="project" value="InterPro"/>
</dbReference>
<dbReference type="Pfam" id="PF13456">
    <property type="entry name" value="RVT_3"/>
    <property type="match status" value="1"/>
</dbReference>
<name>A0AAV2GPE2_9ROSI</name>
<dbReference type="PANTHER" id="PTHR47074:SF48">
    <property type="entry name" value="POLYNUCLEOTIDYL TRANSFERASE, RIBONUCLEASE H-LIKE SUPERFAMILY PROTEIN"/>
    <property type="match status" value="1"/>
</dbReference>
<sequence>MGFRDMKGFNKALLAKQLWSLSQRPEALISKLLRAKYHKQCTILEARLGGQPSYIWRSIMGIQEFLCQGLRWRVGNGAQVRIWGDSWLPDGEVAFISSVPRVLPVDSFVRELIDLVTDQWDIDLVGRCFSAEIAEAVLAIPLRASDEQDRLIWRHNYHGGYTVRDGYSKWLDDFKLREGIAMQGSPEFWKKVWKLNIPPKVRHFLWKFTREILPTGVKVNAKNDQRSKTCPFCNEPETQKHYFRECAWSSRIWRASPFAKLFETQNYGNCLEWVVEVMNEVQQPIVEGWAMLLWALWKERNAQLFNGAKWPEHEIVLKSQSLLEEYQVQQQRNDNMSVGTEHRKWRRPPTGWTKVNTDAGMLAGGGFGLGAVIRDHNGRLIAAAAKNIRGSHTVEMAEILAAEFGVQIANQLDVTRVALEVDSLCLVRHMPEEGEVSSEMGIICRNIKKLMRRPGIAEGTISHVRREANQAAHIMAHSKTNWETREVWLDRAPVFLLDQLRLDDVAIDLI</sequence>
<dbReference type="AlphaFoldDB" id="A0AAV2GPE2"/>
<proteinExistence type="predicted"/>
<dbReference type="Proteomes" id="UP001497516">
    <property type="component" value="Chromosome 9"/>
</dbReference>
<evidence type="ECO:0000313" key="3">
    <source>
        <dbReference type="EMBL" id="CAL1412671.1"/>
    </source>
</evidence>
<evidence type="ECO:0000259" key="2">
    <source>
        <dbReference type="Pfam" id="PF13966"/>
    </source>
</evidence>